<feature type="transmembrane region" description="Helical" evidence="5">
    <location>
        <begin position="166"/>
        <end position="184"/>
    </location>
</feature>
<feature type="domain" description="Peptidase S54 rhomboid" evidence="6">
    <location>
        <begin position="40"/>
        <end position="179"/>
    </location>
</feature>
<dbReference type="AlphaFoldDB" id="A0AAW8JCZ7"/>
<sequence>MPQSIIQSKFFLIVVCAFISAVLQIFQPDFIYLKSKIWFEAWRLWTGHWVHVGWIHYLLNMLAFACLPYIFPQIKNKTYFCLLMIIAPLLSLTFYFIYPEIQAYAGLSGVLHGLYIFAAIIYFDQKNERKFALLVIVLVVIKIAWEQKFGQLGTAKLIGSPVLVQAHLWGVIWASIIAVSYLFYKHKQLKMNG</sequence>
<evidence type="ECO:0000259" key="6">
    <source>
        <dbReference type="Pfam" id="PF01694"/>
    </source>
</evidence>
<feature type="transmembrane region" description="Helical" evidence="5">
    <location>
        <begin position="12"/>
        <end position="33"/>
    </location>
</feature>
<feature type="transmembrane region" description="Helical" evidence="5">
    <location>
        <begin position="130"/>
        <end position="146"/>
    </location>
</feature>
<proteinExistence type="predicted"/>
<protein>
    <submittedName>
        <fullName evidence="7">Rhombosortase</fullName>
        <ecNumber evidence="7">3.4.21.-</ecNumber>
    </submittedName>
</protein>
<accession>A0AAW8JCZ7</accession>
<dbReference type="Pfam" id="PF01694">
    <property type="entry name" value="Rhomboid"/>
    <property type="match status" value="1"/>
</dbReference>
<dbReference type="EC" id="3.4.21.-" evidence="7"/>
<feature type="transmembrane region" description="Helical" evidence="5">
    <location>
        <begin position="53"/>
        <end position="71"/>
    </location>
</feature>
<name>A0AAW8JCZ7_9GAMM</name>
<dbReference type="InterPro" id="IPR023826">
    <property type="entry name" value="Rhom-like_SP_proteobac"/>
</dbReference>
<dbReference type="InterPro" id="IPR022764">
    <property type="entry name" value="Peptidase_S54_rhomboid_dom"/>
</dbReference>
<dbReference type="GeneID" id="84211191"/>
<dbReference type="NCBIfam" id="TIGR03902">
    <property type="entry name" value="rhom_GG_sort"/>
    <property type="match status" value="1"/>
</dbReference>
<dbReference type="GO" id="GO:0004252">
    <property type="term" value="F:serine-type endopeptidase activity"/>
    <property type="evidence" value="ECO:0007669"/>
    <property type="project" value="InterPro"/>
</dbReference>
<dbReference type="EMBL" id="JAVIDA010000001">
    <property type="protein sequence ID" value="MDQ9070143.1"/>
    <property type="molecule type" value="Genomic_DNA"/>
</dbReference>
<keyword evidence="4 5" id="KW-0472">Membrane</keyword>
<dbReference type="RefSeq" id="WP_004869470.1">
    <property type="nucleotide sequence ID" value="NZ_JAKVJG010000032.1"/>
</dbReference>
<comment type="caution">
    <text evidence="7">The sequence shown here is derived from an EMBL/GenBank/DDBJ whole genome shotgun (WGS) entry which is preliminary data.</text>
</comment>
<dbReference type="InterPro" id="IPR035952">
    <property type="entry name" value="Rhomboid-like_sf"/>
</dbReference>
<feature type="transmembrane region" description="Helical" evidence="5">
    <location>
        <begin position="104"/>
        <end position="123"/>
    </location>
</feature>
<keyword evidence="7" id="KW-0378">Hydrolase</keyword>
<evidence type="ECO:0000256" key="2">
    <source>
        <dbReference type="ARBA" id="ARBA00022692"/>
    </source>
</evidence>
<evidence type="ECO:0000313" key="8">
    <source>
        <dbReference type="Proteomes" id="UP001243195"/>
    </source>
</evidence>
<evidence type="ECO:0000256" key="5">
    <source>
        <dbReference type="SAM" id="Phobius"/>
    </source>
</evidence>
<gene>
    <name evidence="7" type="primary">rrtA</name>
    <name evidence="7" type="ORF">RFH51_01485</name>
</gene>
<reference evidence="7" key="1">
    <citation type="submission" date="2023-08" db="EMBL/GenBank/DDBJ databases">
        <title>Emergence of clinically-relevant ST2 carbapenem-resistant Acinetobacter baumannii strains in hospital sewages in Zhejiang, East of China.</title>
        <authorList>
            <person name="Kaichao C."/>
            <person name="Zhang R."/>
        </authorList>
    </citation>
    <scope>NUCLEOTIDE SEQUENCE</scope>
    <source>
        <strain evidence="7">M-SY-60</strain>
    </source>
</reference>
<dbReference type="GO" id="GO:0016020">
    <property type="term" value="C:membrane"/>
    <property type="evidence" value="ECO:0007669"/>
    <property type="project" value="UniProtKB-SubCell"/>
</dbReference>
<feature type="transmembrane region" description="Helical" evidence="5">
    <location>
        <begin position="78"/>
        <end position="98"/>
    </location>
</feature>
<evidence type="ECO:0000256" key="1">
    <source>
        <dbReference type="ARBA" id="ARBA00004141"/>
    </source>
</evidence>
<dbReference type="SUPFAM" id="SSF144091">
    <property type="entry name" value="Rhomboid-like"/>
    <property type="match status" value="1"/>
</dbReference>
<evidence type="ECO:0000256" key="4">
    <source>
        <dbReference type="ARBA" id="ARBA00023136"/>
    </source>
</evidence>
<keyword evidence="2 5" id="KW-0812">Transmembrane</keyword>
<dbReference type="Proteomes" id="UP001243195">
    <property type="component" value="Unassembled WGS sequence"/>
</dbReference>
<evidence type="ECO:0000256" key="3">
    <source>
        <dbReference type="ARBA" id="ARBA00022989"/>
    </source>
</evidence>
<comment type="subcellular location">
    <subcellularLocation>
        <location evidence="1">Membrane</location>
        <topology evidence="1">Multi-pass membrane protein</topology>
    </subcellularLocation>
</comment>
<evidence type="ECO:0000313" key="7">
    <source>
        <dbReference type="EMBL" id="MDQ9070143.1"/>
    </source>
</evidence>
<dbReference type="Gene3D" id="1.20.1540.10">
    <property type="entry name" value="Rhomboid-like"/>
    <property type="match status" value="1"/>
</dbReference>
<organism evidence="7 8">
    <name type="scientific">Acinetobacter gerneri</name>
    <dbReference type="NCBI Taxonomy" id="202952"/>
    <lineage>
        <taxon>Bacteria</taxon>
        <taxon>Pseudomonadati</taxon>
        <taxon>Pseudomonadota</taxon>
        <taxon>Gammaproteobacteria</taxon>
        <taxon>Moraxellales</taxon>
        <taxon>Moraxellaceae</taxon>
        <taxon>Acinetobacter</taxon>
    </lineage>
</organism>
<keyword evidence="3 5" id="KW-1133">Transmembrane helix</keyword>